<dbReference type="Gene3D" id="1.25.40.10">
    <property type="entry name" value="Tetratricopeptide repeat domain"/>
    <property type="match status" value="2"/>
</dbReference>
<dbReference type="Pfam" id="PF06580">
    <property type="entry name" value="His_kinase"/>
    <property type="match status" value="1"/>
</dbReference>
<reference evidence="6" key="1">
    <citation type="submission" date="2022-11" db="EMBL/GenBank/DDBJ databases">
        <authorList>
            <person name="Graham C."/>
            <person name="Newman J.D."/>
        </authorList>
    </citation>
    <scope>NUCLEOTIDE SEQUENCE</scope>
    <source>
        <strain evidence="6">DSM 19486</strain>
    </source>
</reference>
<dbReference type="InterPro" id="IPR036890">
    <property type="entry name" value="HATPase_C_sf"/>
</dbReference>
<gene>
    <name evidence="6" type="ORF">OQZ29_12075</name>
</gene>
<dbReference type="Pfam" id="PF13181">
    <property type="entry name" value="TPR_8"/>
    <property type="match status" value="1"/>
</dbReference>
<dbReference type="SUPFAM" id="SSF81901">
    <property type="entry name" value="HCP-like"/>
    <property type="match status" value="1"/>
</dbReference>
<evidence type="ECO:0000313" key="7">
    <source>
        <dbReference type="Proteomes" id="UP001142592"/>
    </source>
</evidence>
<dbReference type="InterPro" id="IPR050640">
    <property type="entry name" value="Bact_2-comp_sensor_kinase"/>
</dbReference>
<protein>
    <submittedName>
        <fullName evidence="6">Tetratricopeptide repeat protein</fullName>
    </submittedName>
</protein>
<feature type="domain" description="Signal transduction histidine kinase internal region" evidence="5">
    <location>
        <begin position="478"/>
        <end position="557"/>
    </location>
</feature>
<keyword evidence="7" id="KW-1185">Reference proteome</keyword>
<sequence length="689" mass="78100">MKIKTQQLGAKTIILFFIVLMISKNVAAQKQGIAAIDSMITLLKPSQKLDTAQIKIIYRIAAAYRNIDTDSCLRYTKAGLERAQKVGWKKGTSAFYDMLGSIYSAQSEYNKALVYFNKSLKIIYEINYPRGEASCLINIAVVYESIGKRTEALDNYFKALKITQKIKYDPYTALIYGNISNVYITQKNHKLALNYAFKSYEAYKKIEDGHGIAQSGYVIATAYFNNNELQKANSFALKSLTKFKEIDEKVGQANVLGLLALINDDDKIKKLTYLFQSQKLHNETNPNSSSSITDLGNIGGTYADIYINKTKDKFEKNTVIPNDYVSIYNNAILYLSKALDISKKANEKDNISYFSDNLAKLQEHKGDYKNALTNFKISKQIQDSLYSQESKNKIATLEAQFAFQKKEDHYKQQQELAKIKTLQIYLYSGLVLLLVSSVLIYFLNRSNINQLRLKNTLQKKESEEQAKELSHQSKLLESELKAIRSQMNPHFIFNVLNSIEAYIIDNDKYTASRLIQKFAALSRLILENSTRSLVTADREWKALKLYTELEAMRYNNAFSFNFEADESLHLTTLLLPPMLIQPLIENAILHGLIVNPKPGAHLEVQLKKHEQGICITVEDNGNGLEHQPVTRTKTGVKEKSMGLASIKERIAMINAQTDNYLASFKIMPRAEGEGTFATIHLPNFDNAVA</sequence>
<dbReference type="Pfam" id="PF02518">
    <property type="entry name" value="HATPase_c"/>
    <property type="match status" value="1"/>
</dbReference>
<feature type="transmembrane region" description="Helical" evidence="3">
    <location>
        <begin position="424"/>
        <end position="444"/>
    </location>
</feature>
<dbReference type="Pfam" id="PF13424">
    <property type="entry name" value="TPR_12"/>
    <property type="match status" value="1"/>
</dbReference>
<keyword evidence="3" id="KW-0472">Membrane</keyword>
<comment type="caution">
    <text evidence="6">The sequence shown here is derived from an EMBL/GenBank/DDBJ whole genome shotgun (WGS) entry which is preliminary data.</text>
</comment>
<dbReference type="PANTHER" id="PTHR34220:SF7">
    <property type="entry name" value="SENSOR HISTIDINE KINASE YPDA"/>
    <property type="match status" value="1"/>
</dbReference>
<keyword evidence="1" id="KW-0802">TPR repeat</keyword>
<dbReference type="PROSITE" id="PS50005">
    <property type="entry name" value="TPR"/>
    <property type="match status" value="2"/>
</dbReference>
<evidence type="ECO:0000259" key="5">
    <source>
        <dbReference type="Pfam" id="PF06580"/>
    </source>
</evidence>
<dbReference type="SMART" id="SM00028">
    <property type="entry name" value="TPR"/>
    <property type="match status" value="4"/>
</dbReference>
<dbReference type="InterPro" id="IPR011990">
    <property type="entry name" value="TPR-like_helical_dom_sf"/>
</dbReference>
<feature type="coiled-coil region" evidence="2">
    <location>
        <begin position="459"/>
        <end position="486"/>
    </location>
</feature>
<accession>A0A9X3DH60</accession>
<name>A0A9X3DH60_9SPHI</name>
<evidence type="ECO:0000259" key="4">
    <source>
        <dbReference type="Pfam" id="PF02518"/>
    </source>
</evidence>
<proteinExistence type="predicted"/>
<dbReference type="AlphaFoldDB" id="A0A9X3DH60"/>
<dbReference type="PANTHER" id="PTHR34220">
    <property type="entry name" value="SENSOR HISTIDINE KINASE YPDA"/>
    <property type="match status" value="1"/>
</dbReference>
<dbReference type="RefSeq" id="WP_266269503.1">
    <property type="nucleotide sequence ID" value="NZ_JAPJUH010000003.1"/>
</dbReference>
<keyword evidence="3" id="KW-1133">Transmembrane helix</keyword>
<keyword evidence="3" id="KW-0812">Transmembrane</keyword>
<dbReference type="InterPro" id="IPR010559">
    <property type="entry name" value="Sig_transdc_His_kin_internal"/>
</dbReference>
<evidence type="ECO:0000256" key="2">
    <source>
        <dbReference type="SAM" id="Coils"/>
    </source>
</evidence>
<dbReference type="InterPro" id="IPR019734">
    <property type="entry name" value="TPR_rpt"/>
</dbReference>
<feature type="repeat" description="TPR" evidence="1">
    <location>
        <begin position="133"/>
        <end position="166"/>
    </location>
</feature>
<feature type="domain" description="Histidine kinase/HSP90-like ATPase" evidence="4">
    <location>
        <begin position="579"/>
        <end position="682"/>
    </location>
</feature>
<dbReference type="GO" id="GO:0000155">
    <property type="term" value="F:phosphorelay sensor kinase activity"/>
    <property type="evidence" value="ECO:0007669"/>
    <property type="project" value="InterPro"/>
</dbReference>
<keyword evidence="2" id="KW-0175">Coiled coil</keyword>
<dbReference type="GO" id="GO:0016020">
    <property type="term" value="C:membrane"/>
    <property type="evidence" value="ECO:0007669"/>
    <property type="project" value="InterPro"/>
</dbReference>
<feature type="repeat" description="TPR" evidence="1">
    <location>
        <begin position="93"/>
        <end position="126"/>
    </location>
</feature>
<evidence type="ECO:0000256" key="3">
    <source>
        <dbReference type="SAM" id="Phobius"/>
    </source>
</evidence>
<evidence type="ECO:0000256" key="1">
    <source>
        <dbReference type="PROSITE-ProRule" id="PRU00339"/>
    </source>
</evidence>
<organism evidence="6 7">
    <name type="scientific">Pedobacter agri</name>
    <dbReference type="NCBI Taxonomy" id="454586"/>
    <lineage>
        <taxon>Bacteria</taxon>
        <taxon>Pseudomonadati</taxon>
        <taxon>Bacteroidota</taxon>
        <taxon>Sphingobacteriia</taxon>
        <taxon>Sphingobacteriales</taxon>
        <taxon>Sphingobacteriaceae</taxon>
        <taxon>Pedobacter</taxon>
    </lineage>
</organism>
<dbReference type="InterPro" id="IPR003594">
    <property type="entry name" value="HATPase_dom"/>
</dbReference>
<dbReference type="SUPFAM" id="SSF55874">
    <property type="entry name" value="ATPase domain of HSP90 chaperone/DNA topoisomerase II/histidine kinase"/>
    <property type="match status" value="1"/>
</dbReference>
<evidence type="ECO:0000313" key="6">
    <source>
        <dbReference type="EMBL" id="MCX3265488.1"/>
    </source>
</evidence>
<dbReference type="EMBL" id="JAPJUH010000003">
    <property type="protein sequence ID" value="MCX3265488.1"/>
    <property type="molecule type" value="Genomic_DNA"/>
</dbReference>
<dbReference type="Proteomes" id="UP001142592">
    <property type="component" value="Unassembled WGS sequence"/>
</dbReference>
<dbReference type="Gene3D" id="3.30.565.10">
    <property type="entry name" value="Histidine kinase-like ATPase, C-terminal domain"/>
    <property type="match status" value="1"/>
</dbReference>
<dbReference type="SUPFAM" id="SSF48452">
    <property type="entry name" value="TPR-like"/>
    <property type="match status" value="1"/>
</dbReference>